<dbReference type="Proteomes" id="UP000237423">
    <property type="component" value="Unassembled WGS sequence"/>
</dbReference>
<comment type="caution">
    <text evidence="1">The sequence shown here is derived from an EMBL/GenBank/DDBJ whole genome shotgun (WGS) entry which is preliminary data.</text>
</comment>
<reference evidence="1 2" key="1">
    <citation type="submission" date="2017-11" db="EMBL/GenBank/DDBJ databases">
        <title>Draft Genome Sequence of Methylobacter psychrotolerans Sph1T, an Obligate Methanotroph from Low-Temperature Environments.</title>
        <authorList>
            <person name="Oshkin I.Y."/>
            <person name="Miroshnikov K."/>
            <person name="Belova S.E."/>
            <person name="Korzhenkov A."/>
            <person name="Toshchakov S.V."/>
            <person name="Dedysh S.N."/>
        </authorList>
    </citation>
    <scope>NUCLEOTIDE SEQUENCE [LARGE SCALE GENOMIC DNA]</scope>
    <source>
        <strain evidence="1 2">Sph1</strain>
    </source>
</reference>
<dbReference type="EMBL" id="PGFZ01000011">
    <property type="protein sequence ID" value="POZ50385.1"/>
    <property type="molecule type" value="Genomic_DNA"/>
</dbReference>
<evidence type="ECO:0000313" key="2">
    <source>
        <dbReference type="Proteomes" id="UP000237423"/>
    </source>
</evidence>
<organism evidence="1 2">
    <name type="scientific">Methylovulum psychrotolerans</name>
    <dbReference type="NCBI Taxonomy" id="1704499"/>
    <lineage>
        <taxon>Bacteria</taxon>
        <taxon>Pseudomonadati</taxon>
        <taxon>Pseudomonadota</taxon>
        <taxon>Gammaproteobacteria</taxon>
        <taxon>Methylococcales</taxon>
        <taxon>Methylococcaceae</taxon>
        <taxon>Methylovulum</taxon>
    </lineage>
</organism>
<protein>
    <submittedName>
        <fullName evidence="1">Uncharacterized protein</fullName>
    </submittedName>
</protein>
<accession>A0A2S5CHV3</accession>
<proteinExistence type="predicted"/>
<dbReference type="AlphaFoldDB" id="A0A2S5CHV3"/>
<dbReference type="RefSeq" id="WP_103975377.1">
    <property type="nucleotide sequence ID" value="NZ_PGFZ01000011.1"/>
</dbReference>
<name>A0A2S5CHV3_9GAMM</name>
<gene>
    <name evidence="1" type="ORF">AADEFJLK_03798</name>
</gene>
<evidence type="ECO:0000313" key="1">
    <source>
        <dbReference type="EMBL" id="POZ50385.1"/>
    </source>
</evidence>
<sequence length="70" mass="7850">MEIIEIGREKSLVSLSRAELLIVNAALNEICNGIAVFEFETRIGADRNYVATLLKEFHLLLDEMVLSEKG</sequence>